<dbReference type="InterPro" id="IPR037208">
    <property type="entry name" value="Spo0E-like_sf"/>
</dbReference>
<comment type="caution">
    <text evidence="1">The sequence shown here is derived from an EMBL/GenBank/DDBJ whole genome shotgun (WGS) entry which is preliminary data.</text>
</comment>
<protein>
    <submittedName>
        <fullName evidence="1">Aspartyl-phosphate phosphatase Spo0E family protein</fullName>
    </submittedName>
</protein>
<dbReference type="InterPro" id="IPR018540">
    <property type="entry name" value="Spo0E-like"/>
</dbReference>
<dbReference type="OrthoDB" id="2666800at2"/>
<reference evidence="1 2" key="1">
    <citation type="journal article" date="2019" name="J. Ind. Microbiol. Biotechnol.">
        <title>Paenibacillus amylolyticus 27C64 has a diverse set of carbohydrate-active enzymes and complete pectin deconstruction system.</title>
        <authorList>
            <person name="Keggi C."/>
            <person name="Doran-Peterson J."/>
        </authorList>
    </citation>
    <scope>NUCLEOTIDE SEQUENCE [LARGE SCALE GENOMIC DNA]</scope>
    <source>
        <strain evidence="1 2">27C64</strain>
    </source>
</reference>
<dbReference type="GO" id="GO:0046983">
    <property type="term" value="F:protein dimerization activity"/>
    <property type="evidence" value="ECO:0007669"/>
    <property type="project" value="InterPro"/>
</dbReference>
<name>A0A5M9WUA9_PAEAM</name>
<dbReference type="InterPro" id="IPR036638">
    <property type="entry name" value="HLH_DNA-bd_sf"/>
</dbReference>
<organism evidence="1 2">
    <name type="scientific">Paenibacillus amylolyticus</name>
    <dbReference type="NCBI Taxonomy" id="1451"/>
    <lineage>
        <taxon>Bacteria</taxon>
        <taxon>Bacillati</taxon>
        <taxon>Bacillota</taxon>
        <taxon>Bacilli</taxon>
        <taxon>Bacillales</taxon>
        <taxon>Paenibacillaceae</taxon>
        <taxon>Paenibacillus</taxon>
    </lineage>
</organism>
<gene>
    <name evidence="1" type="ORF">EC604_15585</name>
</gene>
<sequence>MFCVEYDLPTNRGHVLAESDHGDRWLVNPDDASLHNISLEDEIRMLRSKMEQIFLEEKSFTSDIVIEISSLLDLKINEYMKANPVKPK</sequence>
<proteinExistence type="predicted"/>
<dbReference type="AlphaFoldDB" id="A0A5M9WUA9"/>
<dbReference type="SUPFAM" id="SSF140500">
    <property type="entry name" value="BAS1536-like"/>
    <property type="match status" value="1"/>
</dbReference>
<evidence type="ECO:0000313" key="2">
    <source>
        <dbReference type="Proteomes" id="UP000323664"/>
    </source>
</evidence>
<dbReference type="Proteomes" id="UP000323664">
    <property type="component" value="Unassembled WGS sequence"/>
</dbReference>
<dbReference type="EMBL" id="RIAS01000008">
    <property type="protein sequence ID" value="KAA8785267.1"/>
    <property type="molecule type" value="Genomic_DNA"/>
</dbReference>
<dbReference type="GO" id="GO:0043937">
    <property type="term" value="P:regulation of sporulation"/>
    <property type="evidence" value="ECO:0007669"/>
    <property type="project" value="InterPro"/>
</dbReference>
<dbReference type="Gene3D" id="4.10.280.10">
    <property type="entry name" value="Helix-loop-helix DNA-binding domain"/>
    <property type="match status" value="1"/>
</dbReference>
<dbReference type="Pfam" id="PF09388">
    <property type="entry name" value="SpoOE-like"/>
    <property type="match status" value="1"/>
</dbReference>
<accession>A0A5M9WUA9</accession>
<evidence type="ECO:0000313" key="1">
    <source>
        <dbReference type="EMBL" id="KAA8785267.1"/>
    </source>
</evidence>